<feature type="domain" description="DUF642" evidence="7">
    <location>
        <begin position="30"/>
        <end position="186"/>
    </location>
</feature>
<dbReference type="Gene3D" id="2.60.120.260">
    <property type="entry name" value="Galactose-binding domain-like"/>
    <property type="match status" value="1"/>
</dbReference>
<keyword evidence="2" id="KW-0134">Cell wall</keyword>
<evidence type="ECO:0000259" key="7">
    <source>
        <dbReference type="Pfam" id="PF04862"/>
    </source>
</evidence>
<dbReference type="SUPFAM" id="SSF49785">
    <property type="entry name" value="Galactose-binding domain-like"/>
    <property type="match status" value="1"/>
</dbReference>
<comment type="subcellular location">
    <subcellularLocation>
        <location evidence="1">Secreted</location>
        <location evidence="1">Cell wall</location>
    </subcellularLocation>
</comment>
<dbReference type="Proteomes" id="UP000235145">
    <property type="component" value="Unassembled WGS sequence"/>
</dbReference>
<feature type="domain" description="DUF642" evidence="7">
    <location>
        <begin position="198"/>
        <end position="364"/>
    </location>
</feature>
<dbReference type="PANTHER" id="PTHR31265:SF62">
    <property type="entry name" value="GALACTOSE-BINDING-LIKE DOMAIN SUPERFAMILY"/>
    <property type="match status" value="1"/>
</dbReference>
<dbReference type="GO" id="GO:0030234">
    <property type="term" value="F:enzyme regulator activity"/>
    <property type="evidence" value="ECO:0000318"/>
    <property type="project" value="GO_Central"/>
</dbReference>
<dbReference type="Pfam" id="PF04862">
    <property type="entry name" value="DUF642"/>
    <property type="match status" value="2"/>
</dbReference>
<dbReference type="EMBL" id="NBSK02000001">
    <property type="protein sequence ID" value="KAJ0226932.1"/>
    <property type="molecule type" value="Genomic_DNA"/>
</dbReference>
<dbReference type="Gramene" id="rna-gnl|WGS:NBSK|LSAT_1X105120_mrna">
    <property type="protein sequence ID" value="cds-PLY85223.1"/>
    <property type="gene ID" value="gene-LSAT_1X105120"/>
</dbReference>
<dbReference type="InterPro" id="IPR008979">
    <property type="entry name" value="Galactose-bd-like_sf"/>
</dbReference>
<comment type="caution">
    <text evidence="8">The sequence shown here is derived from an EMBL/GenBank/DDBJ whole genome shotgun (WGS) entry which is preliminary data.</text>
</comment>
<evidence type="ECO:0000313" key="9">
    <source>
        <dbReference type="Proteomes" id="UP000235145"/>
    </source>
</evidence>
<dbReference type="OrthoDB" id="1851446at2759"/>
<feature type="signal peptide" evidence="6">
    <location>
        <begin position="1"/>
        <end position="21"/>
    </location>
</feature>
<evidence type="ECO:0000256" key="6">
    <source>
        <dbReference type="SAM" id="SignalP"/>
    </source>
</evidence>
<evidence type="ECO:0000256" key="4">
    <source>
        <dbReference type="ARBA" id="ARBA00022729"/>
    </source>
</evidence>
<keyword evidence="4 6" id="KW-0732">Signal</keyword>
<name>A0A9R1WQH0_LACSA</name>
<dbReference type="PANTHER" id="PTHR31265">
    <property type="entry name" value="OS02G0527500 PROTEIN-RELATED"/>
    <property type="match status" value="1"/>
</dbReference>
<protein>
    <recommendedName>
        <fullName evidence="7">DUF642 domain-containing protein</fullName>
    </recommendedName>
</protein>
<keyword evidence="9" id="KW-1185">Reference proteome</keyword>
<evidence type="ECO:0000256" key="5">
    <source>
        <dbReference type="ARBA" id="ARBA00023180"/>
    </source>
</evidence>
<dbReference type="FunFam" id="2.60.120.260:FF:000031">
    <property type="entry name" value="DUF642 family protein"/>
    <property type="match status" value="1"/>
</dbReference>
<dbReference type="GO" id="GO:0009505">
    <property type="term" value="C:plant-type cell wall"/>
    <property type="evidence" value="ECO:0000318"/>
    <property type="project" value="GO_Central"/>
</dbReference>
<evidence type="ECO:0000313" key="8">
    <source>
        <dbReference type="EMBL" id="KAJ0226932.1"/>
    </source>
</evidence>
<feature type="chain" id="PRO_5040127944" description="DUF642 domain-containing protein" evidence="6">
    <location>
        <begin position="22"/>
        <end position="374"/>
    </location>
</feature>
<evidence type="ECO:0000256" key="3">
    <source>
        <dbReference type="ARBA" id="ARBA00022525"/>
    </source>
</evidence>
<proteinExistence type="predicted"/>
<dbReference type="InterPro" id="IPR052437">
    <property type="entry name" value="Pectin_Meth_Modulator"/>
</dbReference>
<reference evidence="8 9" key="1">
    <citation type="journal article" date="2017" name="Nat. Commun.">
        <title>Genome assembly with in vitro proximity ligation data and whole-genome triplication in lettuce.</title>
        <authorList>
            <person name="Reyes-Chin-Wo S."/>
            <person name="Wang Z."/>
            <person name="Yang X."/>
            <person name="Kozik A."/>
            <person name="Arikit S."/>
            <person name="Song C."/>
            <person name="Xia L."/>
            <person name="Froenicke L."/>
            <person name="Lavelle D.O."/>
            <person name="Truco M.J."/>
            <person name="Xia R."/>
            <person name="Zhu S."/>
            <person name="Xu C."/>
            <person name="Xu H."/>
            <person name="Xu X."/>
            <person name="Cox K."/>
            <person name="Korf I."/>
            <person name="Meyers B.C."/>
            <person name="Michelmore R.W."/>
        </authorList>
    </citation>
    <scope>NUCLEOTIDE SEQUENCE [LARGE SCALE GENOMIC DNA]</scope>
    <source>
        <strain evidence="9">cv. Salinas</strain>
        <tissue evidence="8">Seedlings</tissue>
    </source>
</reference>
<dbReference type="AlphaFoldDB" id="A0A9R1WQH0"/>
<sequence>MAKFVFILLAFSITYTSVLLAAHPPTPVEGLLPNGNFEEPPKSNNINKTFLLGKKALPKWEISGQVEYMQGGPQPDGRYIAVAQGIHAVKLGNEANISQTISVKAGSLYAITFGASRTCAQQQVLRVSVPPQSGDLPLKTLYCTDGGDVYAYGFRANSSTVRITFHNPGVEEDPKCGPIIDSVAIKELFPPRPTRLNIVKNGGFEEGPRLLFNTSNGVLLPPQQQDITSPLPGWIIESLKAVKFIDSMHYNVPHGDSAIELLAGRESAVTQIIRTIPNKLYILTFSIGDAKDFCVGDMMVEAFAAKDTLKAPFKSEGKGKWKTVTMKFKAISSRTRLSFHSSYYHTRVDDTVSLCGPVIDDVRVLSVKDAAKIL</sequence>
<keyword evidence="3" id="KW-0964">Secreted</keyword>
<accession>A0A9R1WQH0</accession>
<evidence type="ECO:0000256" key="2">
    <source>
        <dbReference type="ARBA" id="ARBA00022512"/>
    </source>
</evidence>
<organism evidence="8 9">
    <name type="scientific">Lactuca sativa</name>
    <name type="common">Garden lettuce</name>
    <dbReference type="NCBI Taxonomy" id="4236"/>
    <lineage>
        <taxon>Eukaryota</taxon>
        <taxon>Viridiplantae</taxon>
        <taxon>Streptophyta</taxon>
        <taxon>Embryophyta</taxon>
        <taxon>Tracheophyta</taxon>
        <taxon>Spermatophyta</taxon>
        <taxon>Magnoliopsida</taxon>
        <taxon>eudicotyledons</taxon>
        <taxon>Gunneridae</taxon>
        <taxon>Pentapetalae</taxon>
        <taxon>asterids</taxon>
        <taxon>campanulids</taxon>
        <taxon>Asterales</taxon>
        <taxon>Asteraceae</taxon>
        <taxon>Cichorioideae</taxon>
        <taxon>Cichorieae</taxon>
        <taxon>Lactucinae</taxon>
        <taxon>Lactuca</taxon>
    </lineage>
</organism>
<evidence type="ECO:0000256" key="1">
    <source>
        <dbReference type="ARBA" id="ARBA00004191"/>
    </source>
</evidence>
<dbReference type="InterPro" id="IPR006946">
    <property type="entry name" value="DGR2-like_dom"/>
</dbReference>
<gene>
    <name evidence="8" type="ORF">LSAT_V11C100042120</name>
</gene>
<keyword evidence="5" id="KW-0325">Glycoprotein</keyword>